<feature type="non-terminal residue" evidence="1">
    <location>
        <position position="352"/>
    </location>
</feature>
<dbReference type="InterPro" id="IPR053137">
    <property type="entry name" value="NLR-like"/>
</dbReference>
<dbReference type="EMBL" id="ABDF02000083">
    <property type="protein sequence ID" value="EHK19602.1"/>
    <property type="molecule type" value="Genomic_DNA"/>
</dbReference>
<dbReference type="GeneID" id="25794501"/>
<dbReference type="STRING" id="413071.G9N1H2"/>
<dbReference type="Gene3D" id="3.40.50.1580">
    <property type="entry name" value="Nucleoside phosphorylase domain"/>
    <property type="match status" value="1"/>
</dbReference>
<dbReference type="OrthoDB" id="1658288at2759"/>
<dbReference type="InParanoid" id="G9N1H2"/>
<comment type="caution">
    <text evidence="1">The sequence shown here is derived from an EMBL/GenBank/DDBJ whole genome shotgun (WGS) entry which is preliminary data.</text>
</comment>
<dbReference type="OMA" id="WEWETEV"/>
<dbReference type="GO" id="GO:0009116">
    <property type="term" value="P:nucleoside metabolic process"/>
    <property type="evidence" value="ECO:0007669"/>
    <property type="project" value="InterPro"/>
</dbReference>
<name>G9N1H2_HYPVG</name>
<dbReference type="Proteomes" id="UP000007115">
    <property type="component" value="Unassembled WGS sequence"/>
</dbReference>
<organism evidence="1 2">
    <name type="scientific">Hypocrea virens (strain Gv29-8 / FGSC 10586)</name>
    <name type="common">Gliocladium virens</name>
    <name type="synonym">Trichoderma virens</name>
    <dbReference type="NCBI Taxonomy" id="413071"/>
    <lineage>
        <taxon>Eukaryota</taxon>
        <taxon>Fungi</taxon>
        <taxon>Dikarya</taxon>
        <taxon>Ascomycota</taxon>
        <taxon>Pezizomycotina</taxon>
        <taxon>Sordariomycetes</taxon>
        <taxon>Hypocreomycetidae</taxon>
        <taxon>Hypocreales</taxon>
        <taxon>Hypocreaceae</taxon>
        <taxon>Trichoderma</taxon>
    </lineage>
</organism>
<dbReference type="SUPFAM" id="SSF53167">
    <property type="entry name" value="Purine and uridine phosphorylases"/>
    <property type="match status" value="1"/>
</dbReference>
<evidence type="ECO:0000313" key="2">
    <source>
        <dbReference type="Proteomes" id="UP000007115"/>
    </source>
</evidence>
<accession>G9N1H2</accession>
<evidence type="ECO:0008006" key="3">
    <source>
        <dbReference type="Google" id="ProtNLM"/>
    </source>
</evidence>
<dbReference type="PANTHER" id="PTHR46082:SF6">
    <property type="entry name" value="AAA+ ATPASE DOMAIN-CONTAINING PROTEIN-RELATED"/>
    <property type="match status" value="1"/>
</dbReference>
<dbReference type="RefSeq" id="XP_013953798.1">
    <property type="nucleotide sequence ID" value="XM_014098323.1"/>
</dbReference>
<protein>
    <recommendedName>
        <fullName evidence="3">Nucleoside phosphorylase domain-containing protein</fullName>
    </recommendedName>
</protein>
<dbReference type="HOGENOM" id="CLU_000288_34_22_1"/>
<dbReference type="PANTHER" id="PTHR46082">
    <property type="entry name" value="ATP/GTP-BINDING PROTEIN-RELATED"/>
    <property type="match status" value="1"/>
</dbReference>
<sequence>MTNVSRPPPRDRSGFKIAIICVLKAEFDAVEGLFDQFWEPDHNYGKAEKDPIVYRTGRIGAHDVVLVFLPGKGNIHSANVASSLRSSFNSIRLCLVVGTCGGSPLTVEDEQEIILGDVIISAGVVYADFGQEFCDELVMDDNLQHSLGRPNLEIRAFLNKLSSMRSNSQLRSDTLAYLSQLLQKKNYETYQYPGADKDKLYEKTYRHQHHIPTQCSICSKIADLRDPVCNHSRALTCDELLCDDNMLVRRKRLHDGDVMSNNSQLHIVEPLIHLGLVASSDQTVRSAILRQKLFNEKGVIAFEMEGAGVWDTFPTIVIKGVCNYADSHKTRGWQKYASATAAACLKALLRQW</sequence>
<reference evidence="1 2" key="1">
    <citation type="journal article" date="2011" name="Genome Biol.">
        <title>Comparative genome sequence analysis underscores mycoparasitism as the ancestral life style of Trichoderma.</title>
        <authorList>
            <person name="Kubicek C.P."/>
            <person name="Herrera-Estrella A."/>
            <person name="Seidl-Seiboth V."/>
            <person name="Martinez D.A."/>
            <person name="Druzhinina I.S."/>
            <person name="Thon M."/>
            <person name="Zeilinger S."/>
            <person name="Casas-Flores S."/>
            <person name="Horwitz B.A."/>
            <person name="Mukherjee P.K."/>
            <person name="Mukherjee M."/>
            <person name="Kredics L."/>
            <person name="Alcaraz L.D."/>
            <person name="Aerts A."/>
            <person name="Antal Z."/>
            <person name="Atanasova L."/>
            <person name="Cervantes-Badillo M.G."/>
            <person name="Challacombe J."/>
            <person name="Chertkov O."/>
            <person name="McCluskey K."/>
            <person name="Coulpier F."/>
            <person name="Deshpande N."/>
            <person name="von Doehren H."/>
            <person name="Ebbole D.J."/>
            <person name="Esquivel-Naranjo E.U."/>
            <person name="Fekete E."/>
            <person name="Flipphi M."/>
            <person name="Glaser F."/>
            <person name="Gomez-Rodriguez E.Y."/>
            <person name="Gruber S."/>
            <person name="Han C."/>
            <person name="Henrissat B."/>
            <person name="Hermosa R."/>
            <person name="Hernandez-Onate M."/>
            <person name="Karaffa L."/>
            <person name="Kosti I."/>
            <person name="Le Crom S."/>
            <person name="Lindquist E."/>
            <person name="Lucas S."/>
            <person name="Luebeck M."/>
            <person name="Luebeck P.S."/>
            <person name="Margeot A."/>
            <person name="Metz B."/>
            <person name="Misra M."/>
            <person name="Nevalainen H."/>
            <person name="Omann M."/>
            <person name="Packer N."/>
            <person name="Perrone G."/>
            <person name="Uresti-Rivera E.E."/>
            <person name="Salamov A."/>
            <person name="Schmoll M."/>
            <person name="Seiboth B."/>
            <person name="Shapiro H."/>
            <person name="Sukno S."/>
            <person name="Tamayo-Ramos J.A."/>
            <person name="Tisch D."/>
            <person name="Wiest A."/>
            <person name="Wilkinson H.H."/>
            <person name="Zhang M."/>
            <person name="Coutinho P.M."/>
            <person name="Kenerley C.M."/>
            <person name="Monte E."/>
            <person name="Baker S.E."/>
            <person name="Grigoriev I.V."/>
        </authorList>
    </citation>
    <scope>NUCLEOTIDE SEQUENCE [LARGE SCALE GENOMIC DNA]</scope>
    <source>
        <strain evidence="2">Gv29-8 / FGSC 10586</strain>
    </source>
</reference>
<proteinExistence type="predicted"/>
<dbReference type="GO" id="GO:0003824">
    <property type="term" value="F:catalytic activity"/>
    <property type="evidence" value="ECO:0007669"/>
    <property type="project" value="InterPro"/>
</dbReference>
<dbReference type="eggNOG" id="KOG1840">
    <property type="taxonomic scope" value="Eukaryota"/>
</dbReference>
<evidence type="ECO:0000313" key="1">
    <source>
        <dbReference type="EMBL" id="EHK19602.1"/>
    </source>
</evidence>
<gene>
    <name evidence="1" type="ORF">TRIVIDRAFT_46137</name>
</gene>
<dbReference type="InterPro" id="IPR035994">
    <property type="entry name" value="Nucleoside_phosphorylase_sf"/>
</dbReference>
<keyword evidence="2" id="KW-1185">Reference proteome</keyword>
<dbReference type="AlphaFoldDB" id="G9N1H2"/>
<dbReference type="VEuPathDB" id="FungiDB:TRIVIDRAFT_46137"/>